<dbReference type="Gene3D" id="3.30.420.40">
    <property type="match status" value="2"/>
</dbReference>
<keyword evidence="4" id="KW-0143">Chaperone</keyword>
<keyword evidence="3 5" id="KW-0067">ATP-binding</keyword>
<dbReference type="KEGG" id="lrs:PX52LOC_03094"/>
<dbReference type="FunFam" id="3.30.420.40:FF:000545">
    <property type="entry name" value="Endoplasmic reticulum chaperone BiP"/>
    <property type="match status" value="1"/>
</dbReference>
<dbReference type="GO" id="GO:0005524">
    <property type="term" value="F:ATP binding"/>
    <property type="evidence" value="ECO:0007669"/>
    <property type="project" value="UniProtKB-KW"/>
</dbReference>
<dbReference type="Proteomes" id="UP000324974">
    <property type="component" value="Chromosome"/>
</dbReference>
<sequence length="513" mass="55105">MSIVGIDLGTTYSAIATLDDRGRPYTLPNRDGDLLTPSAVYLTGHGEAVVGQPALDVMMEHPDQVATLIKRKMGLPEYGRTVSEQQHRPETLAAVILRKLVQDAEAQIGPVKQAVITVPAYFDDSRRKATMDAGKIAGLDVIDILDEPSAAALAYTIQTAATGAIPEGAPKTVIVYDLGGGTFDVTLVQLSKKKFRVLGIEGDVRLGGKDWDDRLANHVADQFQQQFGSNPREDDQSMALLHAAVERAKRTLSKVENATVTCVHAGQRMSVPVTRELFENLTRDLLIRTRLTTQQVVASAGLTWDRIDKVLMVGGSTHMPMTARMLREVTGRDVDRSLAVSEVVARGAAAHAGIVASKLANAAPLAAGSAIADIVEVSVNAHSLGVEIRQGEEKLNNKLILKNTQLPAATSRVYYTNKDGQTKVRVRILQGEANQSAACIPIGDCWIDGLQEGMVKGAPVQVRCGVAANGRIEVMALDMTSGKMAKAEIHRTGGLDDAAIQRESTWLMGLKIQ</sequence>
<dbReference type="InterPro" id="IPR013126">
    <property type="entry name" value="Hsp_70_fam"/>
</dbReference>
<evidence type="ECO:0000256" key="3">
    <source>
        <dbReference type="ARBA" id="ARBA00022840"/>
    </source>
</evidence>
<dbReference type="FunFam" id="3.90.640.10:FF:000003">
    <property type="entry name" value="Molecular chaperone DnaK"/>
    <property type="match status" value="1"/>
</dbReference>
<dbReference type="EMBL" id="CP042425">
    <property type="protein sequence ID" value="QEL16155.1"/>
    <property type="molecule type" value="Genomic_DNA"/>
</dbReference>
<evidence type="ECO:0000313" key="6">
    <source>
        <dbReference type="EMBL" id="QEL16155.1"/>
    </source>
</evidence>
<gene>
    <name evidence="6" type="ORF">PX52LOC_03094</name>
</gene>
<keyword evidence="7" id="KW-1185">Reference proteome</keyword>
<dbReference type="CDD" id="cd24029">
    <property type="entry name" value="ASKHA_NBD_HSP70_DnaK_HscA_HscC"/>
    <property type="match status" value="1"/>
</dbReference>
<evidence type="ECO:0000256" key="2">
    <source>
        <dbReference type="ARBA" id="ARBA00022741"/>
    </source>
</evidence>
<reference evidence="7" key="1">
    <citation type="submission" date="2019-08" db="EMBL/GenBank/DDBJ databases">
        <title>Limnoglobus roseus gen. nov., sp. nov., a novel freshwater planctomycete with a giant genome from the family Gemmataceae.</title>
        <authorList>
            <person name="Kulichevskaya I.S."/>
            <person name="Naumoff D.G."/>
            <person name="Miroshnikov K."/>
            <person name="Ivanova A."/>
            <person name="Philippov D.A."/>
            <person name="Hakobyan A."/>
            <person name="Rijpstra I.C."/>
            <person name="Sinninghe Damste J.S."/>
            <person name="Liesack W."/>
            <person name="Dedysh S.N."/>
        </authorList>
    </citation>
    <scope>NUCLEOTIDE SEQUENCE [LARGE SCALE GENOMIC DNA]</scope>
    <source>
        <strain evidence="7">PX52</strain>
    </source>
</reference>
<dbReference type="GO" id="GO:0140662">
    <property type="term" value="F:ATP-dependent protein folding chaperone"/>
    <property type="evidence" value="ECO:0007669"/>
    <property type="project" value="InterPro"/>
</dbReference>
<dbReference type="InterPro" id="IPR029047">
    <property type="entry name" value="HSP70_peptide-bd_sf"/>
</dbReference>
<proteinExistence type="inferred from homology"/>
<evidence type="ECO:0000256" key="1">
    <source>
        <dbReference type="ARBA" id="ARBA00007381"/>
    </source>
</evidence>
<dbReference type="SUPFAM" id="SSF100920">
    <property type="entry name" value="Heat shock protein 70kD (HSP70), peptide-binding domain"/>
    <property type="match status" value="1"/>
</dbReference>
<dbReference type="PANTHER" id="PTHR19375">
    <property type="entry name" value="HEAT SHOCK PROTEIN 70KDA"/>
    <property type="match status" value="1"/>
</dbReference>
<dbReference type="Gene3D" id="2.60.34.10">
    <property type="entry name" value="Substrate Binding Domain Of DNAk, Chain A, domain 1"/>
    <property type="match status" value="1"/>
</dbReference>
<dbReference type="Gene3D" id="3.90.640.10">
    <property type="entry name" value="Actin, Chain A, domain 4"/>
    <property type="match status" value="1"/>
</dbReference>
<dbReference type="Pfam" id="PF00012">
    <property type="entry name" value="HSP70"/>
    <property type="match status" value="1"/>
</dbReference>
<evidence type="ECO:0000313" key="7">
    <source>
        <dbReference type="Proteomes" id="UP000324974"/>
    </source>
</evidence>
<evidence type="ECO:0000256" key="5">
    <source>
        <dbReference type="RuleBase" id="RU003322"/>
    </source>
</evidence>
<evidence type="ECO:0000256" key="4">
    <source>
        <dbReference type="ARBA" id="ARBA00023186"/>
    </source>
</evidence>
<dbReference type="InterPro" id="IPR043129">
    <property type="entry name" value="ATPase_NBD"/>
</dbReference>
<dbReference type="InterPro" id="IPR018181">
    <property type="entry name" value="Heat_shock_70_CS"/>
</dbReference>
<name>A0A5C1AC45_9BACT</name>
<dbReference type="PRINTS" id="PR00301">
    <property type="entry name" value="HEATSHOCK70"/>
</dbReference>
<dbReference type="OrthoDB" id="9766019at2"/>
<dbReference type="SUPFAM" id="SSF53067">
    <property type="entry name" value="Actin-like ATPase domain"/>
    <property type="match status" value="2"/>
</dbReference>
<organism evidence="6 7">
    <name type="scientific">Limnoglobus roseus</name>
    <dbReference type="NCBI Taxonomy" id="2598579"/>
    <lineage>
        <taxon>Bacteria</taxon>
        <taxon>Pseudomonadati</taxon>
        <taxon>Planctomycetota</taxon>
        <taxon>Planctomycetia</taxon>
        <taxon>Gemmatales</taxon>
        <taxon>Gemmataceae</taxon>
        <taxon>Limnoglobus</taxon>
    </lineage>
</organism>
<dbReference type="PROSITE" id="PS00297">
    <property type="entry name" value="HSP70_1"/>
    <property type="match status" value="1"/>
</dbReference>
<accession>A0A5C1AC45</accession>
<keyword evidence="2 5" id="KW-0547">Nucleotide-binding</keyword>
<dbReference type="RefSeq" id="WP_149110915.1">
    <property type="nucleotide sequence ID" value="NZ_CP042425.1"/>
</dbReference>
<dbReference type="PROSITE" id="PS00329">
    <property type="entry name" value="HSP70_2"/>
    <property type="match status" value="1"/>
</dbReference>
<comment type="similarity">
    <text evidence="1 5">Belongs to the heat shock protein 70 family.</text>
</comment>
<protein>
    <submittedName>
        <fullName evidence="6">Molecular chaperone DnaK</fullName>
    </submittedName>
</protein>
<dbReference type="AlphaFoldDB" id="A0A5C1AC45"/>